<evidence type="ECO:0000256" key="4">
    <source>
        <dbReference type="ARBA" id="ARBA00022679"/>
    </source>
</evidence>
<dbReference type="InterPro" id="IPR036890">
    <property type="entry name" value="HATPase_C_sf"/>
</dbReference>
<dbReference type="Proteomes" id="UP000649604">
    <property type="component" value="Unassembled WGS sequence"/>
</dbReference>
<feature type="compositionally biased region" description="Basic and acidic residues" evidence="8">
    <location>
        <begin position="215"/>
        <end position="229"/>
    </location>
</feature>
<keyword evidence="9" id="KW-1133">Transmembrane helix</keyword>
<dbReference type="InterPro" id="IPR003594">
    <property type="entry name" value="HATPase_dom"/>
</dbReference>
<evidence type="ECO:0000256" key="7">
    <source>
        <dbReference type="ARBA" id="ARBA00023136"/>
    </source>
</evidence>
<evidence type="ECO:0000256" key="2">
    <source>
        <dbReference type="ARBA" id="ARBA00012438"/>
    </source>
</evidence>
<feature type="region of interest" description="Disordered" evidence="8">
    <location>
        <begin position="215"/>
        <end position="238"/>
    </location>
</feature>
<accession>A0A9D5Q8E9</accession>
<feature type="non-terminal residue" evidence="11">
    <location>
        <position position="1"/>
    </location>
</feature>
<dbReference type="CDD" id="cd00082">
    <property type="entry name" value="HisKA"/>
    <property type="match status" value="1"/>
</dbReference>
<evidence type="ECO:0000256" key="8">
    <source>
        <dbReference type="SAM" id="MobiDB-lite"/>
    </source>
</evidence>
<dbReference type="AlphaFoldDB" id="A0A9D5Q8E9"/>
<dbReference type="SUPFAM" id="SSF55874">
    <property type="entry name" value="ATPase domain of HSP90 chaperone/DNA topoisomerase II/histidine kinase"/>
    <property type="match status" value="1"/>
</dbReference>
<gene>
    <name evidence="11" type="ORF">GF339_22650</name>
</gene>
<evidence type="ECO:0000313" key="12">
    <source>
        <dbReference type="Proteomes" id="UP000649604"/>
    </source>
</evidence>
<evidence type="ECO:0000256" key="9">
    <source>
        <dbReference type="SAM" id="Phobius"/>
    </source>
</evidence>
<dbReference type="EC" id="2.7.13.3" evidence="2"/>
<feature type="domain" description="Histidine kinase" evidence="10">
    <location>
        <begin position="395"/>
        <end position="615"/>
    </location>
</feature>
<evidence type="ECO:0000256" key="1">
    <source>
        <dbReference type="ARBA" id="ARBA00000085"/>
    </source>
</evidence>
<reference evidence="11" key="1">
    <citation type="submission" date="2019-11" db="EMBL/GenBank/DDBJ databases">
        <title>Microbial mats filling the niche in hypersaline microbial mats.</title>
        <authorList>
            <person name="Wong H.L."/>
            <person name="Macleod F.I."/>
            <person name="White R.A. III"/>
            <person name="Burns B.P."/>
        </authorList>
    </citation>
    <scope>NUCLEOTIDE SEQUENCE</scope>
    <source>
        <strain evidence="11">Rbin_158</strain>
    </source>
</reference>
<keyword evidence="4" id="KW-0808">Transferase</keyword>
<dbReference type="Gene3D" id="3.30.565.10">
    <property type="entry name" value="Histidine kinase-like ATPase, C-terminal domain"/>
    <property type="match status" value="1"/>
</dbReference>
<proteinExistence type="predicted"/>
<keyword evidence="3" id="KW-0597">Phosphoprotein</keyword>
<keyword evidence="7 9" id="KW-0472">Membrane</keyword>
<dbReference type="CDD" id="cd00075">
    <property type="entry name" value="HATPase"/>
    <property type="match status" value="1"/>
</dbReference>
<feature type="transmembrane region" description="Helical" evidence="9">
    <location>
        <begin position="359"/>
        <end position="379"/>
    </location>
</feature>
<dbReference type="FunFam" id="1.10.287.130:FF:000001">
    <property type="entry name" value="Two-component sensor histidine kinase"/>
    <property type="match status" value="1"/>
</dbReference>
<dbReference type="SMART" id="SM00387">
    <property type="entry name" value="HATPase_c"/>
    <property type="match status" value="1"/>
</dbReference>
<dbReference type="PROSITE" id="PS50109">
    <property type="entry name" value="HIS_KIN"/>
    <property type="match status" value="1"/>
</dbReference>
<dbReference type="PANTHER" id="PTHR43711">
    <property type="entry name" value="TWO-COMPONENT HISTIDINE KINASE"/>
    <property type="match status" value="1"/>
</dbReference>
<dbReference type="SMART" id="SM00388">
    <property type="entry name" value="HisKA"/>
    <property type="match status" value="1"/>
</dbReference>
<sequence>FQTYQRLEQEEIAEFRYFATTLFDEMEAELRTLILREEKRAVDEYNYYLALSALDPEPSPARSPLSYLPKEQYILGYFQNNPDGSFQTPLVETGAAIPNDRQERIDRLVQANTRFNLKRVAISEELEVSPIGTTTQMQTQDQWNFAEKYLDLSRLREQKTQEVPEQRRSQSVTMDQVLNIAQVEQKQELMETFEDLRSAEPLGNAADREGHLAAKTEAEAPREEAKESPQPEISPAPRNLHVEVGPLQAVFISDQEIVLFRRIAIDNQMYRQGFVLLVNEFLTHLQETYFTGQPLEDFTRLRLEMMNQGQTVHQVQSGESTEKPVVSLTRVFPRPLSFLQATLTCATLPRSTGRSTVNIMMLLIGTVILVGLLTIYQSARSVVDLSERRSLFVSSVTHELKTPLTNIRMYVEMLEQGIASSREREEEYLRILGSESSRLSRLIDNVLEFSKLEKKQRRFKWQKGTFEEVLQEVQDIMQAKLQQEGFVLHVERDAIAPFWYDREVMVQILINLLDNSIKFGKTALGGRDLTLHIRSDGKQVTISVSDTGPGIPRHALHKIFDDFYRVDNKATQATRGTGIGLALVKKFVAALGGTVTAANNAGPGCTITLSLPARPTSVPGDRP</sequence>
<dbReference type="EMBL" id="WJJP01000729">
    <property type="protein sequence ID" value="MBD3327403.1"/>
    <property type="molecule type" value="Genomic_DNA"/>
</dbReference>
<comment type="catalytic activity">
    <reaction evidence="1">
        <text>ATP + protein L-histidine = ADP + protein N-phospho-L-histidine.</text>
        <dbReference type="EC" id="2.7.13.3"/>
    </reaction>
</comment>
<evidence type="ECO:0000313" key="11">
    <source>
        <dbReference type="EMBL" id="MBD3327403.1"/>
    </source>
</evidence>
<name>A0A9D5Q8E9_9BACT</name>
<dbReference type="Pfam" id="PF00512">
    <property type="entry name" value="HisKA"/>
    <property type="match status" value="1"/>
</dbReference>
<comment type="caution">
    <text evidence="11">The sequence shown here is derived from an EMBL/GenBank/DDBJ whole genome shotgun (WGS) entry which is preliminary data.</text>
</comment>
<dbReference type="InterPro" id="IPR004358">
    <property type="entry name" value="Sig_transdc_His_kin-like_C"/>
</dbReference>
<dbReference type="InterPro" id="IPR050736">
    <property type="entry name" value="Sensor_HK_Regulatory"/>
</dbReference>
<evidence type="ECO:0000256" key="3">
    <source>
        <dbReference type="ARBA" id="ARBA00022553"/>
    </source>
</evidence>
<keyword evidence="9" id="KW-0812">Transmembrane</keyword>
<evidence type="ECO:0000259" key="10">
    <source>
        <dbReference type="PROSITE" id="PS50109"/>
    </source>
</evidence>
<dbReference type="Pfam" id="PF02518">
    <property type="entry name" value="HATPase_c"/>
    <property type="match status" value="1"/>
</dbReference>
<dbReference type="SUPFAM" id="SSF47384">
    <property type="entry name" value="Homodimeric domain of signal transducing histidine kinase"/>
    <property type="match status" value="1"/>
</dbReference>
<dbReference type="InterPro" id="IPR036097">
    <property type="entry name" value="HisK_dim/P_sf"/>
</dbReference>
<organism evidence="11 12">
    <name type="scientific">candidate division KSB3 bacterium</name>
    <dbReference type="NCBI Taxonomy" id="2044937"/>
    <lineage>
        <taxon>Bacteria</taxon>
        <taxon>candidate division KSB3</taxon>
    </lineage>
</organism>
<dbReference type="InterPro" id="IPR005467">
    <property type="entry name" value="His_kinase_dom"/>
</dbReference>
<dbReference type="PANTHER" id="PTHR43711:SF1">
    <property type="entry name" value="HISTIDINE KINASE 1"/>
    <property type="match status" value="1"/>
</dbReference>
<evidence type="ECO:0000256" key="6">
    <source>
        <dbReference type="ARBA" id="ARBA00023012"/>
    </source>
</evidence>
<protein>
    <recommendedName>
        <fullName evidence="2">histidine kinase</fullName>
        <ecNumber evidence="2">2.7.13.3</ecNumber>
    </recommendedName>
</protein>
<dbReference type="InterPro" id="IPR003661">
    <property type="entry name" value="HisK_dim/P_dom"/>
</dbReference>
<dbReference type="PRINTS" id="PR00344">
    <property type="entry name" value="BCTRLSENSOR"/>
</dbReference>
<evidence type="ECO:0000256" key="5">
    <source>
        <dbReference type="ARBA" id="ARBA00022777"/>
    </source>
</evidence>
<dbReference type="GO" id="GO:0000155">
    <property type="term" value="F:phosphorelay sensor kinase activity"/>
    <property type="evidence" value="ECO:0007669"/>
    <property type="project" value="InterPro"/>
</dbReference>
<dbReference type="FunFam" id="3.30.565.10:FF:000006">
    <property type="entry name" value="Sensor histidine kinase WalK"/>
    <property type="match status" value="1"/>
</dbReference>
<keyword evidence="5" id="KW-0418">Kinase</keyword>
<dbReference type="Gene3D" id="1.10.287.130">
    <property type="match status" value="1"/>
</dbReference>
<keyword evidence="6" id="KW-0902">Two-component regulatory system</keyword>